<dbReference type="RefSeq" id="WP_189049437.1">
    <property type="nucleotide sequence ID" value="NZ_BMJQ01000011.1"/>
</dbReference>
<keyword evidence="2" id="KW-1185">Reference proteome</keyword>
<accession>A0A8J3E3M2</accession>
<evidence type="ECO:0000313" key="1">
    <source>
        <dbReference type="EMBL" id="GGF31590.1"/>
    </source>
</evidence>
<proteinExistence type="predicted"/>
<reference evidence="1" key="2">
    <citation type="submission" date="2020-09" db="EMBL/GenBank/DDBJ databases">
        <authorList>
            <person name="Sun Q."/>
            <person name="Zhou Y."/>
        </authorList>
    </citation>
    <scope>NUCLEOTIDE SEQUENCE</scope>
    <source>
        <strain evidence="1">CGMCC 1.15725</strain>
    </source>
</reference>
<evidence type="ECO:0000313" key="2">
    <source>
        <dbReference type="Proteomes" id="UP000646365"/>
    </source>
</evidence>
<comment type="caution">
    <text evidence="1">The sequence shown here is derived from an EMBL/GenBank/DDBJ whole genome shotgun (WGS) entry which is preliminary data.</text>
</comment>
<protein>
    <submittedName>
        <fullName evidence="1">GYD domain-containing protein</fullName>
    </submittedName>
</protein>
<organism evidence="1 2">
    <name type="scientific">Aliidongia dinghuensis</name>
    <dbReference type="NCBI Taxonomy" id="1867774"/>
    <lineage>
        <taxon>Bacteria</taxon>
        <taxon>Pseudomonadati</taxon>
        <taxon>Pseudomonadota</taxon>
        <taxon>Alphaproteobacteria</taxon>
        <taxon>Rhodospirillales</taxon>
        <taxon>Dongiaceae</taxon>
        <taxon>Aliidongia</taxon>
    </lineage>
</organism>
<dbReference type="EMBL" id="BMJQ01000011">
    <property type="protein sequence ID" value="GGF31590.1"/>
    <property type="molecule type" value="Genomic_DNA"/>
</dbReference>
<dbReference type="Pfam" id="PF08734">
    <property type="entry name" value="GYD"/>
    <property type="match status" value="1"/>
</dbReference>
<dbReference type="InterPro" id="IPR014845">
    <property type="entry name" value="GYD/TTHA1554"/>
</dbReference>
<reference evidence="1" key="1">
    <citation type="journal article" date="2014" name="Int. J. Syst. Evol. Microbiol.">
        <title>Complete genome sequence of Corynebacterium casei LMG S-19264T (=DSM 44701T), isolated from a smear-ripened cheese.</title>
        <authorList>
            <consortium name="US DOE Joint Genome Institute (JGI-PGF)"/>
            <person name="Walter F."/>
            <person name="Albersmeier A."/>
            <person name="Kalinowski J."/>
            <person name="Ruckert C."/>
        </authorList>
    </citation>
    <scope>NUCLEOTIDE SEQUENCE</scope>
    <source>
        <strain evidence="1">CGMCC 1.15725</strain>
    </source>
</reference>
<dbReference type="AlphaFoldDB" id="A0A8J3E3M2"/>
<name>A0A8J3E3M2_9PROT</name>
<gene>
    <name evidence="1" type="ORF">GCM10011611_42150</name>
</gene>
<sequence length="97" mass="10432">MSAYFLLGNFTDQGIRTIKDISRRRAAARDLARTLGVEIKAGFMALGAYDLIIQCEAASDEAMAAFVLSLGTKGNVRTQTIKVFSEADADKIASTLV</sequence>
<dbReference type="Proteomes" id="UP000646365">
    <property type="component" value="Unassembled WGS sequence"/>
</dbReference>